<comment type="similarity">
    <text evidence="1">Belongs to the UPF0053 family.</text>
</comment>
<comment type="function">
    <text evidence="7">Plays a role in the transport of magnesium and cobalt ions.</text>
</comment>
<dbReference type="Pfam" id="PF21917">
    <property type="entry name" value="NMB0537_N"/>
    <property type="match status" value="1"/>
</dbReference>
<protein>
    <recommendedName>
        <fullName evidence="8">Magnesium and cobalt efflux protein CorC</fullName>
    </recommendedName>
</protein>
<keyword evidence="2" id="KW-0813">Transport</keyword>
<evidence type="ECO:0000256" key="9">
    <source>
        <dbReference type="PROSITE-ProRule" id="PRU00703"/>
    </source>
</evidence>
<dbReference type="AlphaFoldDB" id="A0A227KDU8"/>
<comment type="caution">
    <text evidence="11">The sequence shown here is derived from an EMBL/GenBank/DDBJ whole genome shotgun (WGS) entry which is preliminary data.</text>
</comment>
<dbReference type="PANTHER" id="PTHR22777:SF27">
    <property type="entry name" value="MAGNESIUM AND COBALT EFFLUX PROTEIN CORC"/>
    <property type="match status" value="1"/>
</dbReference>
<dbReference type="SMART" id="SM01091">
    <property type="entry name" value="CorC_HlyC"/>
    <property type="match status" value="1"/>
</dbReference>
<organism evidence="11 12">
    <name type="scientific">Turicimonas muris</name>
    <dbReference type="NCBI Taxonomy" id="1796652"/>
    <lineage>
        <taxon>Bacteria</taxon>
        <taxon>Pseudomonadati</taxon>
        <taxon>Pseudomonadota</taxon>
        <taxon>Betaproteobacteria</taxon>
        <taxon>Burkholderiales</taxon>
        <taxon>Sutterellaceae</taxon>
        <taxon>Turicimonas</taxon>
    </lineage>
</organism>
<dbReference type="Proteomes" id="UP000214610">
    <property type="component" value="Unassembled WGS sequence"/>
</dbReference>
<dbReference type="CDD" id="cd04590">
    <property type="entry name" value="CBS_pair_CorC_HlyC_assoc"/>
    <property type="match status" value="1"/>
</dbReference>
<dbReference type="GO" id="GO:0005886">
    <property type="term" value="C:plasma membrane"/>
    <property type="evidence" value="ECO:0007669"/>
    <property type="project" value="TreeGrafter"/>
</dbReference>
<evidence type="ECO:0000256" key="8">
    <source>
        <dbReference type="ARBA" id="ARBA00040729"/>
    </source>
</evidence>
<keyword evidence="12" id="KW-1185">Reference proteome</keyword>
<dbReference type="GO" id="GO:0050660">
    <property type="term" value="F:flavin adenine dinucleotide binding"/>
    <property type="evidence" value="ECO:0007669"/>
    <property type="project" value="InterPro"/>
</dbReference>
<dbReference type="EMBL" id="NHMP01000008">
    <property type="protein sequence ID" value="OXE45606.1"/>
    <property type="molecule type" value="Genomic_DNA"/>
</dbReference>
<dbReference type="InterPro" id="IPR016169">
    <property type="entry name" value="FAD-bd_PCMH_sub2"/>
</dbReference>
<keyword evidence="6" id="KW-0170">Cobalt</keyword>
<evidence type="ECO:0000256" key="5">
    <source>
        <dbReference type="ARBA" id="ARBA00023122"/>
    </source>
</evidence>
<dbReference type="Gene3D" id="3.30.465.10">
    <property type="match status" value="1"/>
</dbReference>
<proteinExistence type="inferred from homology"/>
<evidence type="ECO:0000256" key="4">
    <source>
        <dbReference type="ARBA" id="ARBA00022842"/>
    </source>
</evidence>
<keyword evidence="3" id="KW-0677">Repeat</keyword>
<keyword evidence="5 9" id="KW-0129">CBS domain</keyword>
<dbReference type="InterPro" id="IPR005170">
    <property type="entry name" value="Transptr-assoc_dom"/>
</dbReference>
<evidence type="ECO:0000313" key="11">
    <source>
        <dbReference type="EMBL" id="OXE45606.1"/>
    </source>
</evidence>
<dbReference type="Pfam" id="PF00571">
    <property type="entry name" value="CBS"/>
    <property type="match status" value="2"/>
</dbReference>
<dbReference type="InterPro" id="IPR046342">
    <property type="entry name" value="CBS_dom_sf"/>
</dbReference>
<dbReference type="PANTHER" id="PTHR22777">
    <property type="entry name" value="HEMOLYSIN-RELATED"/>
    <property type="match status" value="1"/>
</dbReference>
<dbReference type="InterPro" id="IPR044751">
    <property type="entry name" value="Ion_transp-like_CBS"/>
</dbReference>
<dbReference type="Pfam" id="PF03471">
    <property type="entry name" value="CorC_HlyC"/>
    <property type="match status" value="1"/>
</dbReference>
<evidence type="ECO:0000313" key="12">
    <source>
        <dbReference type="Proteomes" id="UP000214610"/>
    </source>
</evidence>
<name>A0A227KDU8_9BURK</name>
<keyword evidence="4" id="KW-0460">Magnesium</keyword>
<dbReference type="InterPro" id="IPR000644">
    <property type="entry name" value="CBS_dom"/>
</dbReference>
<evidence type="ECO:0000256" key="6">
    <source>
        <dbReference type="ARBA" id="ARBA00023285"/>
    </source>
</evidence>
<dbReference type="Gene3D" id="3.10.580.10">
    <property type="entry name" value="CBS-domain"/>
    <property type="match status" value="1"/>
</dbReference>
<dbReference type="GeneID" id="78362067"/>
<evidence type="ECO:0000256" key="7">
    <source>
        <dbReference type="ARBA" id="ARBA00037273"/>
    </source>
</evidence>
<evidence type="ECO:0000259" key="10">
    <source>
        <dbReference type="PROSITE" id="PS51371"/>
    </source>
</evidence>
<gene>
    <name evidence="11" type="ORF">ADH67_10655</name>
</gene>
<feature type="domain" description="CBS" evidence="10">
    <location>
        <begin position="69"/>
        <end position="129"/>
    </location>
</feature>
<evidence type="ECO:0000256" key="3">
    <source>
        <dbReference type="ARBA" id="ARBA00022737"/>
    </source>
</evidence>
<dbReference type="FunFam" id="3.10.580.10:FF:000002">
    <property type="entry name" value="Magnesium/cobalt efflux protein CorC"/>
    <property type="match status" value="1"/>
</dbReference>
<dbReference type="SUPFAM" id="SSF56176">
    <property type="entry name" value="FAD-binding/transporter-associated domain-like"/>
    <property type="match status" value="1"/>
</dbReference>
<dbReference type="SMART" id="SM00116">
    <property type="entry name" value="CBS"/>
    <property type="match status" value="2"/>
</dbReference>
<dbReference type="InterPro" id="IPR054115">
    <property type="entry name" value="CorC_N"/>
</dbReference>
<sequence>MSDNPAPVQKPRSFFEKLSEKLFHEHPETKEEFIEKLQDAHGKKILTDDAFHMIEGVLEVADLRADDLMVPRTEMQVIDISDDPMNWIKQVIAAGHSRFPVVDGDRDNVVGILLAKDLLKLFVDPNYKVSEHLRTPVFIPESKPVDILLKEFRLKRNHLALVVDEFGSVSGLITIEDVLEEIVGEIDDEFDVDQTANDIIQISPGKWRVKASTHIEEFNRHFETHFSDDHYETVGGLISDELEHVPHVGEVVIIGGYRFKVTKAVARKVQMLLVEKVEGPKPEKVSEAPTEQNDSKD</sequence>
<dbReference type="PROSITE" id="PS51371">
    <property type="entry name" value="CBS"/>
    <property type="match status" value="2"/>
</dbReference>
<dbReference type="RefSeq" id="WP_066594080.1">
    <property type="nucleotide sequence ID" value="NZ_CAJTBZ010000003.1"/>
</dbReference>
<dbReference type="InterPro" id="IPR036318">
    <property type="entry name" value="FAD-bd_PCMH-like_sf"/>
</dbReference>
<dbReference type="SUPFAM" id="SSF54631">
    <property type="entry name" value="CBS-domain pair"/>
    <property type="match status" value="1"/>
</dbReference>
<evidence type="ECO:0000256" key="2">
    <source>
        <dbReference type="ARBA" id="ARBA00022448"/>
    </source>
</evidence>
<reference evidence="12" key="1">
    <citation type="submission" date="2017-05" db="EMBL/GenBank/DDBJ databases">
        <title>Improved OligoMM genomes.</title>
        <authorList>
            <person name="Garzetti D."/>
        </authorList>
    </citation>
    <scope>NUCLEOTIDE SEQUENCE [LARGE SCALE GENOMIC DNA]</scope>
    <source>
        <strain evidence="12">YL45</strain>
    </source>
</reference>
<evidence type="ECO:0000256" key="1">
    <source>
        <dbReference type="ARBA" id="ARBA00006337"/>
    </source>
</evidence>
<accession>A0A227KDU8</accession>
<feature type="domain" description="CBS" evidence="10">
    <location>
        <begin position="132"/>
        <end position="189"/>
    </location>
</feature>